<feature type="binding site" evidence="9">
    <location>
        <position position="61"/>
    </location>
    <ligand>
        <name>beta-alanine</name>
        <dbReference type="ChEBI" id="CHEBI:57966"/>
    </ligand>
</feature>
<comment type="function">
    <text evidence="9">Catalyzes the condensation of pantoate with beta-alanine in an ATP-dependent reaction via a pantoyl-adenylate intermediate.</text>
</comment>
<feature type="binding site" evidence="9">
    <location>
        <begin position="30"/>
        <end position="37"/>
    </location>
    <ligand>
        <name>ATP</name>
        <dbReference type="ChEBI" id="CHEBI:30616"/>
    </ligand>
</feature>
<comment type="miscellaneous">
    <text evidence="9">The reaction proceeds by a bi uni uni bi ping pong mechanism.</text>
</comment>
<evidence type="ECO:0000256" key="4">
    <source>
        <dbReference type="ARBA" id="ARBA00022598"/>
    </source>
</evidence>
<dbReference type="GO" id="GO:0015940">
    <property type="term" value="P:pantothenate biosynthetic process"/>
    <property type="evidence" value="ECO:0007669"/>
    <property type="project" value="UniProtKB-UniRule"/>
</dbReference>
<dbReference type="HAMAP" id="MF_00158">
    <property type="entry name" value="PanC"/>
    <property type="match status" value="1"/>
</dbReference>
<dbReference type="Gene3D" id="3.30.1300.10">
    <property type="entry name" value="Pantoate-beta-alanine ligase, C-terminal domain"/>
    <property type="match status" value="1"/>
</dbReference>
<feature type="binding site" evidence="9">
    <location>
        <position position="153"/>
    </location>
    <ligand>
        <name>(R)-pantoate</name>
        <dbReference type="ChEBI" id="CHEBI:15980"/>
    </ligand>
</feature>
<evidence type="ECO:0000256" key="7">
    <source>
        <dbReference type="ARBA" id="ARBA00022840"/>
    </source>
</evidence>
<dbReference type="Pfam" id="PF02569">
    <property type="entry name" value="Pantoate_ligase"/>
    <property type="match status" value="1"/>
</dbReference>
<accession>A0A9X1ZYF9</accession>
<comment type="subunit">
    <text evidence="9">Homodimer.</text>
</comment>
<evidence type="ECO:0000256" key="9">
    <source>
        <dbReference type="HAMAP-Rule" id="MF_00158"/>
    </source>
</evidence>
<dbReference type="PANTHER" id="PTHR21299">
    <property type="entry name" value="CYTIDYLATE KINASE/PANTOATE-BETA-ALANINE LIGASE"/>
    <property type="match status" value="1"/>
</dbReference>
<sequence length="285" mass="31811">MKVVETIKAVRNEVIAAKQTGFSIGFVPTMGYLHEGHVSLIEAARKDHDFVVLSIFVNPLQFGPNEDLDRYPRDFQRDEKIAQKAGVDVIFYPSVHEMYPTNMPMSIHVTSGVDVLCGSSRPGHFDGVATVVMKLLQIVQPNEAYFGQKDAQQLAIIMNMVEAFNVPVNIHGCPTVREEDGLAKSSRNVYLTNEDRAEAPFLYEALKEGANLILSGETRRSVILAELENRLGTGSGRIDYVDVLRYPSLEQSEQLSGKVILAVAYFYKNARLIDNYIVDIQEGEK</sequence>
<evidence type="ECO:0000313" key="10">
    <source>
        <dbReference type="EMBL" id="MCL7745942.1"/>
    </source>
</evidence>
<comment type="pathway">
    <text evidence="1 9">Cofactor biosynthesis; (R)-pantothenate biosynthesis; (R)-pantothenate from (R)-pantoate and beta-alanine: step 1/1.</text>
</comment>
<dbReference type="PANTHER" id="PTHR21299:SF1">
    <property type="entry name" value="PANTOATE--BETA-ALANINE LIGASE"/>
    <property type="match status" value="1"/>
</dbReference>
<dbReference type="FunFam" id="3.40.50.620:FF:000013">
    <property type="entry name" value="Pantothenate synthetase"/>
    <property type="match status" value="1"/>
</dbReference>
<dbReference type="NCBIfam" id="TIGR00018">
    <property type="entry name" value="panC"/>
    <property type="match status" value="1"/>
</dbReference>
<keyword evidence="7 9" id="KW-0067">ATP-binding</keyword>
<reference evidence="10" key="1">
    <citation type="submission" date="2022-02" db="EMBL/GenBank/DDBJ databases">
        <title>Halalkalibacter sp. nov. isolated from Lonar Lake, India.</title>
        <authorList>
            <person name="Joshi A."/>
            <person name="Thite S."/>
            <person name="Lodha T."/>
        </authorList>
    </citation>
    <scope>NUCLEOTIDE SEQUENCE</scope>
    <source>
        <strain evidence="10">MEB205</strain>
    </source>
</reference>
<feature type="binding site" evidence="9">
    <location>
        <begin position="147"/>
        <end position="150"/>
    </location>
    <ligand>
        <name>ATP</name>
        <dbReference type="ChEBI" id="CHEBI:30616"/>
    </ligand>
</feature>
<dbReference type="CDD" id="cd00560">
    <property type="entry name" value="PanC"/>
    <property type="match status" value="1"/>
</dbReference>
<name>A0A9X1ZYF9_9BACI</name>
<evidence type="ECO:0000256" key="5">
    <source>
        <dbReference type="ARBA" id="ARBA00022655"/>
    </source>
</evidence>
<dbReference type="EC" id="6.3.2.1" evidence="9"/>
<evidence type="ECO:0000256" key="6">
    <source>
        <dbReference type="ARBA" id="ARBA00022741"/>
    </source>
</evidence>
<keyword evidence="6 9" id="KW-0547">Nucleotide-binding</keyword>
<dbReference type="InterPro" id="IPR003721">
    <property type="entry name" value="Pantoate_ligase"/>
</dbReference>
<gene>
    <name evidence="9 10" type="primary">panC</name>
    <name evidence="10" type="ORF">MF646_02290</name>
</gene>
<comment type="subcellular location">
    <subcellularLocation>
        <location evidence="9">Cytoplasm</location>
    </subcellularLocation>
</comment>
<feature type="binding site" evidence="9">
    <location>
        <position position="61"/>
    </location>
    <ligand>
        <name>(R)-pantoate</name>
        <dbReference type="ChEBI" id="CHEBI:15980"/>
    </ligand>
</feature>
<feature type="binding site" evidence="9">
    <location>
        <position position="176"/>
    </location>
    <ligand>
        <name>ATP</name>
        <dbReference type="ChEBI" id="CHEBI:30616"/>
    </ligand>
</feature>
<organism evidence="10 11">
    <name type="scientific">Halalkalibacter alkaliphilus</name>
    <dbReference type="NCBI Taxonomy" id="2917993"/>
    <lineage>
        <taxon>Bacteria</taxon>
        <taxon>Bacillati</taxon>
        <taxon>Bacillota</taxon>
        <taxon>Bacilli</taxon>
        <taxon>Bacillales</taxon>
        <taxon>Bacillaceae</taxon>
        <taxon>Halalkalibacter</taxon>
    </lineage>
</organism>
<evidence type="ECO:0000256" key="1">
    <source>
        <dbReference type="ARBA" id="ARBA00004990"/>
    </source>
</evidence>
<evidence type="ECO:0000256" key="2">
    <source>
        <dbReference type="ARBA" id="ARBA00009256"/>
    </source>
</evidence>
<dbReference type="SUPFAM" id="SSF52374">
    <property type="entry name" value="Nucleotidylyl transferase"/>
    <property type="match status" value="1"/>
</dbReference>
<dbReference type="GO" id="GO:0005524">
    <property type="term" value="F:ATP binding"/>
    <property type="evidence" value="ECO:0007669"/>
    <property type="project" value="UniProtKB-KW"/>
</dbReference>
<keyword evidence="3 9" id="KW-0963">Cytoplasm</keyword>
<evidence type="ECO:0000256" key="3">
    <source>
        <dbReference type="ARBA" id="ARBA00022490"/>
    </source>
</evidence>
<dbReference type="GO" id="GO:0005829">
    <property type="term" value="C:cytosol"/>
    <property type="evidence" value="ECO:0007669"/>
    <property type="project" value="TreeGrafter"/>
</dbReference>
<keyword evidence="11" id="KW-1185">Reference proteome</keyword>
<keyword evidence="4 9" id="KW-0436">Ligase</keyword>
<feature type="active site" description="Proton donor" evidence="9">
    <location>
        <position position="37"/>
    </location>
</feature>
<evidence type="ECO:0000256" key="8">
    <source>
        <dbReference type="ARBA" id="ARBA00048258"/>
    </source>
</evidence>
<evidence type="ECO:0000313" key="11">
    <source>
        <dbReference type="Proteomes" id="UP001139150"/>
    </source>
</evidence>
<comment type="caution">
    <text evidence="10">The sequence shown here is derived from an EMBL/GenBank/DDBJ whole genome shotgun (WGS) entry which is preliminary data.</text>
</comment>
<feature type="binding site" evidence="9">
    <location>
        <begin position="184"/>
        <end position="187"/>
    </location>
    <ligand>
        <name>ATP</name>
        <dbReference type="ChEBI" id="CHEBI:30616"/>
    </ligand>
</feature>
<comment type="similarity">
    <text evidence="2 9">Belongs to the pantothenate synthetase family.</text>
</comment>
<comment type="catalytic activity">
    <reaction evidence="8 9">
        <text>(R)-pantoate + beta-alanine + ATP = (R)-pantothenate + AMP + diphosphate + H(+)</text>
        <dbReference type="Rhea" id="RHEA:10912"/>
        <dbReference type="ChEBI" id="CHEBI:15378"/>
        <dbReference type="ChEBI" id="CHEBI:15980"/>
        <dbReference type="ChEBI" id="CHEBI:29032"/>
        <dbReference type="ChEBI" id="CHEBI:30616"/>
        <dbReference type="ChEBI" id="CHEBI:33019"/>
        <dbReference type="ChEBI" id="CHEBI:57966"/>
        <dbReference type="ChEBI" id="CHEBI:456215"/>
        <dbReference type="EC" id="6.3.2.1"/>
    </reaction>
</comment>
<protein>
    <recommendedName>
        <fullName evidence="9">Pantothenate synthetase</fullName>
        <shortName evidence="9">PS</shortName>
        <ecNumber evidence="9">6.3.2.1</ecNumber>
    </recommendedName>
    <alternativeName>
        <fullName evidence="9">Pantoate--beta-alanine ligase</fullName>
    </alternativeName>
    <alternativeName>
        <fullName evidence="9">Pantoate-activating enzyme</fullName>
    </alternativeName>
</protein>
<dbReference type="Proteomes" id="UP001139150">
    <property type="component" value="Unassembled WGS sequence"/>
</dbReference>
<dbReference type="Gene3D" id="3.40.50.620">
    <property type="entry name" value="HUPs"/>
    <property type="match status" value="1"/>
</dbReference>
<proteinExistence type="inferred from homology"/>
<dbReference type="EMBL" id="JAKRYL010000002">
    <property type="protein sequence ID" value="MCL7745942.1"/>
    <property type="molecule type" value="Genomic_DNA"/>
</dbReference>
<dbReference type="InterPro" id="IPR014729">
    <property type="entry name" value="Rossmann-like_a/b/a_fold"/>
</dbReference>
<keyword evidence="5 9" id="KW-0566">Pantothenate biosynthesis</keyword>
<dbReference type="AlphaFoldDB" id="A0A9X1ZYF9"/>
<dbReference type="InterPro" id="IPR042176">
    <property type="entry name" value="Pantoate_ligase_C"/>
</dbReference>
<dbReference type="RefSeq" id="WP_250094873.1">
    <property type="nucleotide sequence ID" value="NZ_JAKRYL010000002.1"/>
</dbReference>
<dbReference type="GO" id="GO:0004592">
    <property type="term" value="F:pantoate-beta-alanine ligase activity"/>
    <property type="evidence" value="ECO:0007669"/>
    <property type="project" value="UniProtKB-UniRule"/>
</dbReference>